<feature type="compositionally biased region" description="Polar residues" evidence="1">
    <location>
        <begin position="430"/>
        <end position="449"/>
    </location>
</feature>
<organism evidence="2 3">
    <name type="scientific">Aspergillus sclerotialis</name>
    <dbReference type="NCBI Taxonomy" id="2070753"/>
    <lineage>
        <taxon>Eukaryota</taxon>
        <taxon>Fungi</taxon>
        <taxon>Dikarya</taxon>
        <taxon>Ascomycota</taxon>
        <taxon>Pezizomycotina</taxon>
        <taxon>Eurotiomycetes</taxon>
        <taxon>Eurotiomycetidae</taxon>
        <taxon>Eurotiales</taxon>
        <taxon>Aspergillaceae</taxon>
        <taxon>Aspergillus</taxon>
        <taxon>Aspergillus subgen. Polypaecilum</taxon>
    </lineage>
</organism>
<keyword evidence="3" id="KW-1185">Reference proteome</keyword>
<dbReference type="OrthoDB" id="4152802at2759"/>
<proteinExistence type="predicted"/>
<sequence length="771" mass="86091">MAIWPFGRKSKRHTIDLGASETAKTPASHDPSGFVPEYEAHLSGKPSRTQSKRQKNRHSLPVVEDVPNSLHDVAPLPSDRTRSYPPAMDADQLKSKRNPRDSPLRRDRIDELTSHSSNGQDQPTMPRNATLVGRKGGDNGPAVLKKRLSKRKANAIAREREIRFMSSAPIDIPRRSARPADPLSANRQRSKPRSRHSDRYLSDVSLSVRDSAASSLSDISETYKFKVNAFAALTPRPIVHYIETPRVQTARSQNASAASMRREGKEGLPALPMSEENLYTRKRVDKLADNLDAGALRELLERDRRRREQQQIEDQEKLQRKLERRAERQRKEEERARESESQNLPEGPNGIEAKDSEPTKQPDPQPVDNSSKAIQQSTNETVGIVPVTGNIDDGSIRGRDSIQRQSFAPSQDMTMSQTTLSHSPVRPEFSSPTSSQIYPMSRTSTSSRAVESERRLSDVSGKRINTFSSLIRRGSSRLKRRYRERFREPTNLPNPASHESFFRTPTPSSAPPAFSPPKAFLGSGTIKREHSKFTEHFGDEPVSMPETRLQSPEIPEEASEEDEPRHAMSSVPADIDETQLQNGDRSRERSLGADSMDAESENIPLSQSLASIDSEGSWMSGQFLRRISQKTTNHKQRSMGSLNNKLEEHARSAPVENGLGDEQLVESAPSREEARHTVLDARKASSNVIGQRDQENDAACVAEEDETWHDQIAKRPVLVTPTVRPKSNAGVLKDTQSLSPVSADEEGSPIEPMSAEFHQASSIELDREHAH</sequence>
<feature type="region of interest" description="Disordered" evidence="1">
    <location>
        <begin position="630"/>
        <end position="675"/>
    </location>
</feature>
<feature type="compositionally biased region" description="Polar residues" evidence="1">
    <location>
        <begin position="248"/>
        <end position="257"/>
    </location>
</feature>
<feature type="region of interest" description="Disordered" evidence="1">
    <location>
        <begin position="167"/>
        <end position="201"/>
    </location>
</feature>
<protein>
    <submittedName>
        <fullName evidence="2">Uncharacterized protein</fullName>
    </submittedName>
</protein>
<feature type="compositionally biased region" description="Polar residues" evidence="1">
    <location>
        <begin position="403"/>
        <end position="422"/>
    </location>
</feature>
<feature type="region of interest" description="Disordered" evidence="1">
    <location>
        <begin position="248"/>
        <end position="274"/>
    </location>
</feature>
<feature type="compositionally biased region" description="Basic and acidic residues" evidence="1">
    <location>
        <begin position="450"/>
        <end position="459"/>
    </location>
</feature>
<evidence type="ECO:0000313" key="2">
    <source>
        <dbReference type="EMBL" id="RJE19579.1"/>
    </source>
</evidence>
<evidence type="ECO:0000256" key="1">
    <source>
        <dbReference type="SAM" id="MobiDB-lite"/>
    </source>
</evidence>
<reference evidence="3" key="1">
    <citation type="submission" date="2017-02" db="EMBL/GenBank/DDBJ databases">
        <authorList>
            <person name="Tafer H."/>
            <person name="Lopandic K."/>
        </authorList>
    </citation>
    <scope>NUCLEOTIDE SEQUENCE [LARGE SCALE GENOMIC DNA]</scope>
    <source>
        <strain evidence="3">CBS 366.77</strain>
    </source>
</reference>
<feature type="compositionally biased region" description="Basic and acidic residues" evidence="1">
    <location>
        <begin position="91"/>
        <end position="113"/>
    </location>
</feature>
<accession>A0A3A2Z8Z6</accession>
<feature type="region of interest" description="Disordered" evidence="1">
    <location>
        <begin position="15"/>
        <end position="143"/>
    </location>
</feature>
<name>A0A3A2Z8Z6_9EURO</name>
<dbReference type="AlphaFoldDB" id="A0A3A2Z8Z6"/>
<dbReference type="EMBL" id="MVGC01000391">
    <property type="protein sequence ID" value="RJE19579.1"/>
    <property type="molecule type" value="Genomic_DNA"/>
</dbReference>
<feature type="compositionally biased region" description="Polar residues" evidence="1">
    <location>
        <begin position="367"/>
        <end position="381"/>
    </location>
</feature>
<feature type="compositionally biased region" description="Basic and acidic residues" evidence="1">
    <location>
        <begin position="526"/>
        <end position="539"/>
    </location>
</feature>
<comment type="caution">
    <text evidence="2">The sequence shown here is derived from an EMBL/GenBank/DDBJ whole genome shotgun (WGS) entry which is preliminary data.</text>
</comment>
<dbReference type="Proteomes" id="UP000266188">
    <property type="component" value="Unassembled WGS sequence"/>
</dbReference>
<gene>
    <name evidence="2" type="ORF">PHISCL_08090</name>
</gene>
<feature type="compositionally biased region" description="Basic and acidic residues" evidence="1">
    <location>
        <begin position="304"/>
        <end position="340"/>
    </location>
</feature>
<evidence type="ECO:0000313" key="3">
    <source>
        <dbReference type="Proteomes" id="UP000266188"/>
    </source>
</evidence>
<dbReference type="STRING" id="2070753.A0A3A2Z8Z6"/>
<feature type="compositionally biased region" description="Polar residues" evidence="1">
    <location>
        <begin position="114"/>
        <end position="127"/>
    </location>
</feature>
<feature type="region of interest" description="Disordered" evidence="1">
    <location>
        <begin position="725"/>
        <end position="771"/>
    </location>
</feature>
<feature type="region of interest" description="Disordered" evidence="1">
    <location>
        <begin position="485"/>
        <end position="606"/>
    </location>
</feature>
<feature type="region of interest" description="Disordered" evidence="1">
    <location>
        <begin position="304"/>
        <end position="459"/>
    </location>
</feature>